<evidence type="ECO:0000256" key="1">
    <source>
        <dbReference type="ARBA" id="ARBA00009928"/>
    </source>
</evidence>
<name>A0A7R7XUY8_9EURO</name>
<evidence type="ECO:0000313" key="10">
    <source>
        <dbReference type="Proteomes" id="UP000654913"/>
    </source>
</evidence>
<dbReference type="PANTHER" id="PTHR11474">
    <property type="entry name" value="TYROSINASE FAMILY MEMBER"/>
    <property type="match status" value="1"/>
</dbReference>
<sequence>MHEVGSPRQPSANAASHQSSMVRFAAVANPKIIVVAGNGMADRWLADVHGPDICRLAAGRTHAARSVMLASNGGHGFMHPRTVRDLAGMACLRNVVHCQLHRVQAPVRLLCDGLCIVRIQLCHLGRGLSPKNRLPTVQAYLIDLRLKALLAEYTVTNSSANTMVYKFYPITGIAGGKGPNGEVPLRQDIEVWSLQPENRMQVVLFLKALKRLQDVPPENRDSFFQIAGIHGMPFTSWDEPFETEENIGVKGYCTHANCLFPSWHRPYLLLYEAGSPFLAIMPAFPH</sequence>
<reference evidence="9" key="2">
    <citation type="submission" date="2021-02" db="EMBL/GenBank/DDBJ databases">
        <title>Aspergillus puulaauensis MK2 genome sequence.</title>
        <authorList>
            <person name="Futagami T."/>
            <person name="Mori K."/>
            <person name="Kadooka C."/>
            <person name="Tanaka T."/>
        </authorList>
    </citation>
    <scope>NUCLEOTIDE SEQUENCE</scope>
    <source>
        <strain evidence="9">MK2</strain>
    </source>
</reference>
<dbReference type="SUPFAM" id="SSF48056">
    <property type="entry name" value="Di-copper centre-containing domain"/>
    <property type="match status" value="1"/>
</dbReference>
<accession>A0A7R7XUY8</accession>
<dbReference type="OrthoDB" id="1658288at2759"/>
<dbReference type="EMBL" id="AP024448">
    <property type="protein sequence ID" value="BCS28231.1"/>
    <property type="molecule type" value="Genomic_DNA"/>
</dbReference>
<evidence type="ECO:0000259" key="8">
    <source>
        <dbReference type="PROSITE" id="PS00497"/>
    </source>
</evidence>
<dbReference type="Proteomes" id="UP000654913">
    <property type="component" value="Chromosome 6"/>
</dbReference>
<proteinExistence type="inferred from homology"/>
<evidence type="ECO:0000256" key="6">
    <source>
        <dbReference type="ARBA" id="ARBA00048233"/>
    </source>
</evidence>
<dbReference type="GO" id="GO:0004503">
    <property type="term" value="F:tyrosinase activity"/>
    <property type="evidence" value="ECO:0007669"/>
    <property type="project" value="UniProtKB-EC"/>
</dbReference>
<dbReference type="KEGG" id="apuu:APUU_61279S"/>
<dbReference type="GeneID" id="64978228"/>
<keyword evidence="3" id="KW-0479">Metal-binding</keyword>
<dbReference type="GO" id="GO:0046872">
    <property type="term" value="F:metal ion binding"/>
    <property type="evidence" value="ECO:0007669"/>
    <property type="project" value="UniProtKB-KW"/>
</dbReference>
<evidence type="ECO:0000256" key="5">
    <source>
        <dbReference type="ARBA" id="ARBA00023101"/>
    </source>
</evidence>
<comment type="catalytic activity">
    <reaction evidence="6">
        <text>2 L-dopa + O2 = 2 L-dopaquinone + 2 H2O</text>
        <dbReference type="Rhea" id="RHEA:34287"/>
        <dbReference type="ChEBI" id="CHEBI:15377"/>
        <dbReference type="ChEBI" id="CHEBI:15379"/>
        <dbReference type="ChEBI" id="CHEBI:57504"/>
        <dbReference type="ChEBI" id="CHEBI:57924"/>
        <dbReference type="EC" id="1.14.18.1"/>
    </reaction>
</comment>
<dbReference type="RefSeq" id="XP_041560417.1">
    <property type="nucleotide sequence ID" value="XM_041694604.1"/>
</dbReference>
<evidence type="ECO:0000256" key="7">
    <source>
        <dbReference type="ARBA" id="ARBA00048881"/>
    </source>
</evidence>
<dbReference type="PANTHER" id="PTHR11474:SF76">
    <property type="entry name" value="SHKT DOMAIN-CONTAINING PROTEIN"/>
    <property type="match status" value="1"/>
</dbReference>
<dbReference type="PROSITE" id="PS00497">
    <property type="entry name" value="TYROSINASE_1"/>
    <property type="match status" value="1"/>
</dbReference>
<dbReference type="InterPro" id="IPR002227">
    <property type="entry name" value="Tyrosinase_Cu-bd"/>
</dbReference>
<feature type="domain" description="Tyrosinase copper-binding" evidence="8">
    <location>
        <begin position="255"/>
        <end position="272"/>
    </location>
</feature>
<dbReference type="Pfam" id="PF00264">
    <property type="entry name" value="Tyrosinase"/>
    <property type="match status" value="1"/>
</dbReference>
<comment type="similarity">
    <text evidence="1">Belongs to the tyrosinase family.</text>
</comment>
<dbReference type="InterPro" id="IPR050316">
    <property type="entry name" value="Tyrosinase/Hemocyanin"/>
</dbReference>
<keyword evidence="5" id="KW-0470">Melanin biosynthesis</keyword>
<evidence type="ECO:0000256" key="3">
    <source>
        <dbReference type="ARBA" id="ARBA00022723"/>
    </source>
</evidence>
<evidence type="ECO:0000256" key="4">
    <source>
        <dbReference type="ARBA" id="ARBA00023008"/>
    </source>
</evidence>
<keyword evidence="10" id="KW-1185">Reference proteome</keyword>
<dbReference type="GO" id="GO:0042438">
    <property type="term" value="P:melanin biosynthetic process"/>
    <property type="evidence" value="ECO:0007669"/>
    <property type="project" value="UniProtKB-KW"/>
</dbReference>
<protein>
    <recommendedName>
        <fullName evidence="2">tyrosinase</fullName>
        <ecNumber evidence="2">1.14.18.1</ecNumber>
    </recommendedName>
</protein>
<dbReference type="EC" id="1.14.18.1" evidence="2"/>
<evidence type="ECO:0000313" key="9">
    <source>
        <dbReference type="EMBL" id="BCS28231.1"/>
    </source>
</evidence>
<comment type="catalytic activity">
    <reaction evidence="7">
        <text>L-tyrosine + O2 = L-dopaquinone + H2O</text>
        <dbReference type="Rhea" id="RHEA:18117"/>
        <dbReference type="ChEBI" id="CHEBI:15377"/>
        <dbReference type="ChEBI" id="CHEBI:15379"/>
        <dbReference type="ChEBI" id="CHEBI:57924"/>
        <dbReference type="ChEBI" id="CHEBI:58315"/>
        <dbReference type="EC" id="1.14.18.1"/>
    </reaction>
</comment>
<dbReference type="Gene3D" id="1.10.1280.10">
    <property type="entry name" value="Di-copper center containing domain from catechol oxidase"/>
    <property type="match status" value="1"/>
</dbReference>
<organism evidence="9 10">
    <name type="scientific">Aspergillus puulaauensis</name>
    <dbReference type="NCBI Taxonomy" id="1220207"/>
    <lineage>
        <taxon>Eukaryota</taxon>
        <taxon>Fungi</taxon>
        <taxon>Dikarya</taxon>
        <taxon>Ascomycota</taxon>
        <taxon>Pezizomycotina</taxon>
        <taxon>Eurotiomycetes</taxon>
        <taxon>Eurotiomycetidae</taxon>
        <taxon>Eurotiales</taxon>
        <taxon>Aspergillaceae</taxon>
        <taxon>Aspergillus</taxon>
    </lineage>
</organism>
<dbReference type="AlphaFoldDB" id="A0A7R7XUY8"/>
<gene>
    <name evidence="9" type="ORF">APUU_61279S</name>
</gene>
<keyword evidence="4" id="KW-0186">Copper</keyword>
<dbReference type="InterPro" id="IPR008922">
    <property type="entry name" value="Di-copper_centre_dom_sf"/>
</dbReference>
<reference evidence="9" key="1">
    <citation type="submission" date="2021-01" db="EMBL/GenBank/DDBJ databases">
        <authorList>
            <consortium name="Aspergillus puulaauensis MK2 genome sequencing consortium"/>
            <person name="Kazuki M."/>
            <person name="Futagami T."/>
        </authorList>
    </citation>
    <scope>NUCLEOTIDE SEQUENCE</scope>
    <source>
        <strain evidence="9">MK2</strain>
    </source>
</reference>
<evidence type="ECO:0000256" key="2">
    <source>
        <dbReference type="ARBA" id="ARBA00011906"/>
    </source>
</evidence>